<keyword evidence="3 5" id="KW-0687">Ribonucleoprotein</keyword>
<organism evidence="9 10">
    <name type="scientific">Candidatus Chisholmbacteria bacterium RIFCSPHIGHO2_01_FULL_48_12</name>
    <dbReference type="NCBI Taxonomy" id="1797589"/>
    <lineage>
        <taxon>Bacteria</taxon>
        <taxon>Candidatus Chisholmiibacteriota</taxon>
    </lineage>
</organism>
<comment type="similarity">
    <text evidence="1 5 6">Belongs to the universal ribosomal protein uL5 family.</text>
</comment>
<comment type="subunit">
    <text evidence="5">Part of the 50S ribosomal subunit; part of the 5S rRNA/L5/L18/L25 subcomplex. Contacts the 5S rRNA and the P site tRNA. Forms a bridge to the 30S subunit in the 70S ribosome.</text>
</comment>
<name>A0A1G1VKD4_9BACT</name>
<dbReference type="GO" id="GO:0005840">
    <property type="term" value="C:ribosome"/>
    <property type="evidence" value="ECO:0007669"/>
    <property type="project" value="UniProtKB-KW"/>
</dbReference>
<keyword evidence="2 5" id="KW-0689">Ribosomal protein</keyword>
<dbReference type="EMBL" id="MHCH01000058">
    <property type="protein sequence ID" value="OGY15885.1"/>
    <property type="molecule type" value="Genomic_DNA"/>
</dbReference>
<evidence type="ECO:0000256" key="1">
    <source>
        <dbReference type="ARBA" id="ARBA00008553"/>
    </source>
</evidence>
<accession>A0A1G1VKD4</accession>
<keyword evidence="5" id="KW-0699">rRNA-binding</keyword>
<dbReference type="AlphaFoldDB" id="A0A1G1VKD4"/>
<protein>
    <recommendedName>
        <fullName evidence="4 5">Large ribosomal subunit protein uL5</fullName>
    </recommendedName>
</protein>
<dbReference type="GO" id="GO:0000049">
    <property type="term" value="F:tRNA binding"/>
    <property type="evidence" value="ECO:0007669"/>
    <property type="project" value="UniProtKB-UniRule"/>
</dbReference>
<dbReference type="GO" id="GO:0006412">
    <property type="term" value="P:translation"/>
    <property type="evidence" value="ECO:0007669"/>
    <property type="project" value="UniProtKB-UniRule"/>
</dbReference>
<keyword evidence="5" id="KW-0694">RNA-binding</keyword>
<evidence type="ECO:0000256" key="2">
    <source>
        <dbReference type="ARBA" id="ARBA00022980"/>
    </source>
</evidence>
<dbReference type="InterPro" id="IPR002132">
    <property type="entry name" value="Ribosomal_uL5"/>
</dbReference>
<gene>
    <name evidence="5" type="primary">rplE</name>
    <name evidence="9" type="ORF">A2784_03500</name>
</gene>
<evidence type="ECO:0000313" key="9">
    <source>
        <dbReference type="EMBL" id="OGY15885.1"/>
    </source>
</evidence>
<dbReference type="InterPro" id="IPR022803">
    <property type="entry name" value="Ribosomal_uL5_dom_sf"/>
</dbReference>
<dbReference type="NCBIfam" id="NF000585">
    <property type="entry name" value="PRK00010.1"/>
    <property type="match status" value="1"/>
</dbReference>
<evidence type="ECO:0000256" key="4">
    <source>
        <dbReference type="ARBA" id="ARBA00035245"/>
    </source>
</evidence>
<sequence length="189" mass="21063">MKQSPRLQLRYEQQIRPALAKELGLNNVMAVPKVNKVVINTGIAEDQYQDKALESMRAQLGLITGQKPADAMAKKSIAEFKIRAGQVIGLKVTLRGKRMYQFLDKLVSVVLPQIKDFSGVNPNSFDGKGNYTLGFREQIVFPELTYDTIDKIRSLEITLVTSAKTDGEARQLLQALGVPFSKESHGQEK</sequence>
<dbReference type="InterPro" id="IPR031309">
    <property type="entry name" value="Ribosomal_uL5_C"/>
</dbReference>
<evidence type="ECO:0000256" key="3">
    <source>
        <dbReference type="ARBA" id="ARBA00023274"/>
    </source>
</evidence>
<dbReference type="Gene3D" id="3.30.1440.10">
    <property type="match status" value="1"/>
</dbReference>
<dbReference type="InterPro" id="IPR020930">
    <property type="entry name" value="Ribosomal_uL5_bac-type"/>
</dbReference>
<dbReference type="Pfam" id="PF00281">
    <property type="entry name" value="Ribosomal_L5"/>
    <property type="match status" value="1"/>
</dbReference>
<comment type="function">
    <text evidence="5">This is 1 of the proteins that bind and probably mediate the attachment of the 5S RNA into the large ribosomal subunit, where it forms part of the central protuberance. In the 70S ribosome it contacts protein S13 of the 30S subunit (bridge B1b), connecting the 2 subunits; this bridge is implicated in subunit movement. Contacts the P site tRNA; the 5S rRNA and some of its associated proteins might help stabilize positioning of ribosome-bound tRNAs.</text>
</comment>
<feature type="domain" description="Large ribosomal subunit protein uL5 N-terminal" evidence="7">
    <location>
        <begin position="27"/>
        <end position="83"/>
    </location>
</feature>
<evidence type="ECO:0000256" key="6">
    <source>
        <dbReference type="RuleBase" id="RU003930"/>
    </source>
</evidence>
<dbReference type="GO" id="GO:0003735">
    <property type="term" value="F:structural constituent of ribosome"/>
    <property type="evidence" value="ECO:0007669"/>
    <property type="project" value="InterPro"/>
</dbReference>
<dbReference type="GO" id="GO:1990904">
    <property type="term" value="C:ribonucleoprotein complex"/>
    <property type="evidence" value="ECO:0007669"/>
    <property type="project" value="UniProtKB-KW"/>
</dbReference>
<keyword evidence="5" id="KW-0820">tRNA-binding</keyword>
<dbReference type="Pfam" id="PF00673">
    <property type="entry name" value="Ribosomal_L5_C"/>
    <property type="match status" value="1"/>
</dbReference>
<evidence type="ECO:0000256" key="5">
    <source>
        <dbReference type="HAMAP-Rule" id="MF_01333"/>
    </source>
</evidence>
<dbReference type="SUPFAM" id="SSF55282">
    <property type="entry name" value="RL5-like"/>
    <property type="match status" value="1"/>
</dbReference>
<dbReference type="PANTHER" id="PTHR11994">
    <property type="entry name" value="60S RIBOSOMAL PROTEIN L11-RELATED"/>
    <property type="match status" value="1"/>
</dbReference>
<dbReference type="GO" id="GO:0019843">
    <property type="term" value="F:rRNA binding"/>
    <property type="evidence" value="ECO:0007669"/>
    <property type="project" value="UniProtKB-UniRule"/>
</dbReference>
<dbReference type="Proteomes" id="UP000177324">
    <property type="component" value="Unassembled WGS sequence"/>
</dbReference>
<comment type="caution">
    <text evidence="9">The sequence shown here is derived from an EMBL/GenBank/DDBJ whole genome shotgun (WGS) entry which is preliminary data.</text>
</comment>
<proteinExistence type="inferred from homology"/>
<evidence type="ECO:0000313" key="10">
    <source>
        <dbReference type="Proteomes" id="UP000177324"/>
    </source>
</evidence>
<dbReference type="STRING" id="1797589.A2784_03500"/>
<feature type="domain" description="Large ribosomal subunit protein uL5 C-terminal" evidence="8">
    <location>
        <begin position="88"/>
        <end position="180"/>
    </location>
</feature>
<reference evidence="9 10" key="1">
    <citation type="journal article" date="2016" name="Nat. Commun.">
        <title>Thousands of microbial genomes shed light on interconnected biogeochemical processes in an aquifer system.</title>
        <authorList>
            <person name="Anantharaman K."/>
            <person name="Brown C.T."/>
            <person name="Hug L.A."/>
            <person name="Sharon I."/>
            <person name="Castelle C.J."/>
            <person name="Probst A.J."/>
            <person name="Thomas B.C."/>
            <person name="Singh A."/>
            <person name="Wilkins M.J."/>
            <person name="Karaoz U."/>
            <person name="Brodie E.L."/>
            <person name="Williams K.H."/>
            <person name="Hubbard S.S."/>
            <person name="Banfield J.F."/>
        </authorList>
    </citation>
    <scope>NUCLEOTIDE SEQUENCE [LARGE SCALE GENOMIC DNA]</scope>
</reference>
<dbReference type="HAMAP" id="MF_01333_B">
    <property type="entry name" value="Ribosomal_uL5_B"/>
    <property type="match status" value="1"/>
</dbReference>
<evidence type="ECO:0000259" key="7">
    <source>
        <dbReference type="Pfam" id="PF00281"/>
    </source>
</evidence>
<dbReference type="PIRSF" id="PIRSF002161">
    <property type="entry name" value="Ribosomal_L5"/>
    <property type="match status" value="1"/>
</dbReference>
<dbReference type="InterPro" id="IPR031310">
    <property type="entry name" value="Ribosomal_uL5_N"/>
</dbReference>
<evidence type="ECO:0000259" key="8">
    <source>
        <dbReference type="Pfam" id="PF00673"/>
    </source>
</evidence>
<dbReference type="FunFam" id="3.30.1440.10:FF:000001">
    <property type="entry name" value="50S ribosomal protein L5"/>
    <property type="match status" value="1"/>
</dbReference>